<dbReference type="InterPro" id="IPR028052">
    <property type="entry name" value="CENP-C_N_dom"/>
</dbReference>
<dbReference type="AlphaFoldDB" id="A0A5F9CJR2"/>
<dbReference type="FunFam" id="2.60.120.10:FF:000033">
    <property type="entry name" value="Centromere protein C 1"/>
    <property type="match status" value="1"/>
</dbReference>
<sequence length="951" mass="107551">MAASGLDHLKNDYRRRFCRPSRARNINKEQGQNMLEFLQDCFEERSLANDFSTNSTKSVLCSTPKVKDSCFQSPGKEIQKSCPKSVPVSSKKKEDFLPCFEEPSKTSNRSVQAYEVHQKSLATDVGSRNTPDSKKISSRKLDDYESESDEEFYLSVGSPSVVLSAKTSTSQNAIPSVAQKRETYIFENSENMLSSSTEISLKTKKRLNFEDKDILKNIEIENEVSEVEDKISERQERKQSETSQKRIQSLELEIQPQATKRFSTLFLETVTRKSESSPIVRHTATASPHLSPPNDPKLLEDEFIIDESNRSFASHSWISIPRKVGPLKQRSVPPTESTAVPQVKKSKERHHSISPTTSTHDNHLDGSHPVEKSLPCDDKKQSMSCALTDEVDNNSRSTKCETHSKNKGKSSGNKKTVKQKKKKKYKANVVEEQLHMGQSKEENINAHKKHIAPKLQRSSSRNMKDCEEMRNDHISKMVPSVGSKQKKSTKKQDKQESIKKHSPSESKNNLVPEKVTVLRSRRISRRPSDWWVVKSQESPAYSDYSSIRNELSVHHNSGQKPAKTRNQSSKNIGKKAIPPKKQKTPTQGSRRAQKVVHDKGSGGLSVRGEIPDCSQNNKPVESDESDLATKKNLSCSRSVESSKEQDGIMTAQNVHLKSQSNECTCKTPTGFNLDSVEPKPLVLEESGPARLKNNLMSRKKNSDVNDEDIQDSLDYKRVKRSQVTSEKKVHHKLVLPSNTPNVRRTKRIRLKPLEYWRGERIDYQGTPSGGLVIGGVLSPDAVVPKRKAKGNMEKVNKVANGKRICLDNTERKNRLMVNLDIPLGDPCQPTRVKDPETREFILMDLIRPRDTYQFFVEHGELKVYKTLDTPFFSTGKLILGPHEEKGKQHVGPDILVFYVNFGDLLCTLHETPYLLTTGDSFFVPSGNYYNIKNLLNEESVLLFTQIKHFLT</sequence>
<reference evidence="14 15" key="1">
    <citation type="journal article" date="2011" name="Nature">
        <title>A high-resolution map of human evolutionary constraint using 29 mammals.</title>
        <authorList>
            <person name="Lindblad-Toh K."/>
            <person name="Garber M."/>
            <person name="Zuk O."/>
            <person name="Lin M.F."/>
            <person name="Parker B.J."/>
            <person name="Washietl S."/>
            <person name="Kheradpour P."/>
            <person name="Ernst J."/>
            <person name="Jordan G."/>
            <person name="Mauceli E."/>
            <person name="Ward L.D."/>
            <person name="Lowe C.B."/>
            <person name="Holloway A.K."/>
            <person name="Clamp M."/>
            <person name="Gnerre S."/>
            <person name="Alfoldi J."/>
            <person name="Beal K."/>
            <person name="Chang J."/>
            <person name="Clawson H."/>
            <person name="Cuff J."/>
            <person name="Di Palma F."/>
            <person name="Fitzgerald S."/>
            <person name="Flicek P."/>
            <person name="Guttman M."/>
            <person name="Hubisz M.J."/>
            <person name="Jaffe D.B."/>
            <person name="Jungreis I."/>
            <person name="Kent W.J."/>
            <person name="Kostka D."/>
            <person name="Lara M."/>
            <person name="Martins A.L."/>
            <person name="Massingham T."/>
            <person name="Moltke I."/>
            <person name="Raney B.J."/>
            <person name="Rasmussen M.D."/>
            <person name="Robinson J."/>
            <person name="Stark A."/>
            <person name="Vilella A.J."/>
            <person name="Wen J."/>
            <person name="Xie X."/>
            <person name="Zody M.C."/>
            <person name="Baldwin J."/>
            <person name="Bloom T."/>
            <person name="Chin C.W."/>
            <person name="Heiman D."/>
            <person name="Nicol R."/>
            <person name="Nusbaum C."/>
            <person name="Young S."/>
            <person name="Wilkinson J."/>
            <person name="Worley K.C."/>
            <person name="Kovar C.L."/>
            <person name="Muzny D.M."/>
            <person name="Gibbs R.A."/>
            <person name="Cree A."/>
            <person name="Dihn H.H."/>
            <person name="Fowler G."/>
            <person name="Jhangiani S."/>
            <person name="Joshi V."/>
            <person name="Lee S."/>
            <person name="Lewis L.R."/>
            <person name="Nazareth L.V."/>
            <person name="Okwuonu G."/>
            <person name="Santibanez J."/>
            <person name="Warren W.C."/>
            <person name="Mardis E.R."/>
            <person name="Weinstock G.M."/>
            <person name="Wilson R.K."/>
            <person name="Delehaunty K."/>
            <person name="Dooling D."/>
            <person name="Fronik C."/>
            <person name="Fulton L."/>
            <person name="Fulton B."/>
            <person name="Graves T."/>
            <person name="Minx P."/>
            <person name="Sodergren E."/>
            <person name="Birney E."/>
            <person name="Margulies E.H."/>
            <person name="Herrero J."/>
            <person name="Green E.D."/>
            <person name="Haussler D."/>
            <person name="Siepel A."/>
            <person name="Goldman N."/>
            <person name="Pollard K.S."/>
            <person name="Pedersen J.S."/>
            <person name="Lander E.S."/>
            <person name="Kellis M."/>
        </authorList>
    </citation>
    <scope>NUCLEOTIDE SEQUENCE [LARGE SCALE GENOMIC DNA]</scope>
    <source>
        <strain evidence="14 15">Thorbecke inbred</strain>
    </source>
</reference>
<dbReference type="PANTHER" id="PTHR16684:SF11">
    <property type="entry name" value="CENTROMERE PROTEIN C"/>
    <property type="match status" value="1"/>
</dbReference>
<feature type="region of interest" description="Disordered" evidence="10">
    <location>
        <begin position="120"/>
        <end position="142"/>
    </location>
</feature>
<evidence type="ECO:0000256" key="5">
    <source>
        <dbReference type="ARBA" id="ARBA00053516"/>
    </source>
</evidence>
<dbReference type="GO" id="GO:0051455">
    <property type="term" value="P:spindle attachment to meiosis I kinetochore"/>
    <property type="evidence" value="ECO:0007669"/>
    <property type="project" value="TreeGrafter"/>
</dbReference>
<feature type="compositionally biased region" description="Basic residues" evidence="10">
    <location>
        <begin position="415"/>
        <end position="426"/>
    </location>
</feature>
<dbReference type="GO" id="GO:0016604">
    <property type="term" value="C:nuclear body"/>
    <property type="evidence" value="ECO:0007669"/>
    <property type="project" value="Ensembl"/>
</dbReference>
<dbReference type="InterPro" id="IPR025974">
    <property type="entry name" value="Mif2/CENP-C_cupin"/>
</dbReference>
<dbReference type="InterPro" id="IPR014710">
    <property type="entry name" value="RmlC-like_jellyroll"/>
</dbReference>
<reference evidence="14" key="3">
    <citation type="submission" date="2025-09" db="UniProtKB">
        <authorList>
            <consortium name="Ensembl"/>
        </authorList>
    </citation>
    <scope>IDENTIFICATION</scope>
    <source>
        <strain evidence="14">Thorbecke</strain>
    </source>
</reference>
<dbReference type="SMR" id="A0A5F9CJR2"/>
<proteinExistence type="inferred from homology"/>
<evidence type="ECO:0000313" key="14">
    <source>
        <dbReference type="Ensembl" id="ENSOCUP00000033842.1"/>
    </source>
</evidence>
<feature type="region of interest" description="Disordered" evidence="10">
    <location>
        <begin position="326"/>
        <end position="377"/>
    </location>
</feature>
<dbReference type="GO" id="GO:0051382">
    <property type="term" value="P:kinetochore assembly"/>
    <property type="evidence" value="ECO:0007669"/>
    <property type="project" value="Ensembl"/>
</dbReference>
<feature type="compositionally biased region" description="Basic and acidic residues" evidence="10">
    <location>
        <begin position="131"/>
        <end position="142"/>
    </location>
</feature>
<dbReference type="FunCoup" id="A0A5F9CJR2">
    <property type="interactions" value="1450"/>
</dbReference>
<dbReference type="GO" id="GO:0030496">
    <property type="term" value="C:midbody"/>
    <property type="evidence" value="ECO:0007669"/>
    <property type="project" value="Ensembl"/>
</dbReference>
<evidence type="ECO:0000256" key="7">
    <source>
        <dbReference type="ARBA" id="ARBA00068530"/>
    </source>
</evidence>
<dbReference type="SUPFAM" id="SSF51182">
    <property type="entry name" value="RmlC-like cupins"/>
    <property type="match status" value="1"/>
</dbReference>
<evidence type="ECO:0000256" key="10">
    <source>
        <dbReference type="SAM" id="MobiDB-lite"/>
    </source>
</evidence>
<feature type="region of interest" description="Disordered" evidence="10">
    <location>
        <begin position="389"/>
        <end position="646"/>
    </location>
</feature>
<evidence type="ECO:0000256" key="4">
    <source>
        <dbReference type="ARBA" id="ARBA00023242"/>
    </source>
</evidence>
<name>A0A5F9CJR2_RABIT</name>
<protein>
    <recommendedName>
        <fullName evidence="7">Centromere protein C</fullName>
    </recommendedName>
    <alternativeName>
        <fullName evidence="8">Centromere autoantigen C</fullName>
    </alternativeName>
    <alternativeName>
        <fullName evidence="9">Centromere protein C 1</fullName>
    </alternativeName>
</protein>
<dbReference type="InterPro" id="IPR028931">
    <property type="entry name" value="CENP-C_mid"/>
</dbReference>
<comment type="similarity">
    <text evidence="2">Belongs to the CENP-C/MIF2 family.</text>
</comment>
<dbReference type="Pfam" id="PF11699">
    <property type="entry name" value="CENP-C_C"/>
    <property type="match status" value="1"/>
</dbReference>
<comment type="function">
    <text evidence="5">Component of the CENPA-NAC (nucleosome-associated) complex, a complex that plays a central role in assembly of kinetochore proteins, mitotic progression and chromosome segregation. The CENPA-NAC complex recruits the CENPA-CAD (nucleosome distal) complex and may be involved in incorporation of newly synthesized CENPA into centromeres. CENPC recruits DNA methylation and DNMT3B to both centromeric and pericentromeric satellite repeats and regulates the histone code in these regions.</text>
</comment>
<organism evidence="14 15">
    <name type="scientific">Oryctolagus cuniculus</name>
    <name type="common">Rabbit</name>
    <dbReference type="NCBI Taxonomy" id="9986"/>
    <lineage>
        <taxon>Eukaryota</taxon>
        <taxon>Metazoa</taxon>
        <taxon>Chordata</taxon>
        <taxon>Craniata</taxon>
        <taxon>Vertebrata</taxon>
        <taxon>Euteleostomi</taxon>
        <taxon>Mammalia</taxon>
        <taxon>Eutheria</taxon>
        <taxon>Euarchontoglires</taxon>
        <taxon>Glires</taxon>
        <taxon>Lagomorpha</taxon>
        <taxon>Leporidae</taxon>
        <taxon>Oryctolagus</taxon>
    </lineage>
</organism>
<reference evidence="14" key="2">
    <citation type="submission" date="2025-08" db="UniProtKB">
        <authorList>
            <consortium name="Ensembl"/>
        </authorList>
    </citation>
    <scope>IDENTIFICATION</scope>
    <source>
        <strain evidence="14">Thorbecke</strain>
    </source>
</reference>
<feature type="compositionally biased region" description="Basic and acidic residues" evidence="10">
    <location>
        <begin position="490"/>
        <end position="504"/>
    </location>
</feature>
<feature type="compositionally biased region" description="Basic and acidic residues" evidence="10">
    <location>
        <begin position="360"/>
        <end position="377"/>
    </location>
</feature>
<dbReference type="GO" id="GO:0005721">
    <property type="term" value="C:pericentric heterochromatin"/>
    <property type="evidence" value="ECO:0007669"/>
    <property type="project" value="Ensembl"/>
</dbReference>
<dbReference type="GO" id="GO:0042802">
    <property type="term" value="F:identical protein binding"/>
    <property type="evidence" value="ECO:0007669"/>
    <property type="project" value="Ensembl"/>
</dbReference>
<dbReference type="EMBL" id="AAGW02023192">
    <property type="status" value="NOT_ANNOTATED_CDS"/>
    <property type="molecule type" value="Genomic_DNA"/>
</dbReference>
<keyword evidence="4" id="KW-0539">Nucleus</keyword>
<evidence type="ECO:0000259" key="11">
    <source>
        <dbReference type="Pfam" id="PF11699"/>
    </source>
</evidence>
<feature type="compositionally biased region" description="Polar residues" evidence="10">
    <location>
        <begin position="535"/>
        <end position="571"/>
    </location>
</feature>
<dbReference type="Pfam" id="PF15620">
    <property type="entry name" value="CENP-C_mid"/>
    <property type="match status" value="1"/>
</dbReference>
<evidence type="ECO:0000256" key="8">
    <source>
        <dbReference type="ARBA" id="ARBA00082151"/>
    </source>
</evidence>
<dbReference type="STRING" id="9986.ENSOCUP00000033842"/>
<evidence type="ECO:0000256" key="2">
    <source>
        <dbReference type="ARBA" id="ARBA00010291"/>
    </source>
</evidence>
<dbReference type="EMBL" id="AAGW02023193">
    <property type="status" value="NOT_ANNOTATED_CDS"/>
    <property type="molecule type" value="Genomic_DNA"/>
</dbReference>
<comment type="subcellular location">
    <subcellularLocation>
        <location evidence="1">Nucleus</location>
    </subcellularLocation>
</comment>
<dbReference type="GO" id="GO:0000939">
    <property type="term" value="C:inner kinetochore"/>
    <property type="evidence" value="ECO:0007669"/>
    <property type="project" value="Ensembl"/>
</dbReference>
<evidence type="ECO:0000256" key="9">
    <source>
        <dbReference type="ARBA" id="ARBA00083562"/>
    </source>
</evidence>
<dbReference type="GeneTree" id="ENSGT00390000016737"/>
<dbReference type="Bgee" id="ENSOCUG00000008151">
    <property type="expression patterns" value="Expressed in autopod skin and 14 other cell types or tissues"/>
</dbReference>
<keyword evidence="3" id="KW-0238">DNA-binding</keyword>
<evidence type="ECO:0000256" key="3">
    <source>
        <dbReference type="ARBA" id="ARBA00023125"/>
    </source>
</evidence>
<feature type="domain" description="Kinetochore assembly subunit CENP-C N-terminal" evidence="13">
    <location>
        <begin position="7"/>
        <end position="292"/>
    </location>
</feature>
<evidence type="ECO:0000313" key="15">
    <source>
        <dbReference type="Proteomes" id="UP000001811"/>
    </source>
</evidence>
<dbReference type="GO" id="GO:0051315">
    <property type="term" value="P:attachment of mitotic spindle microtubules to kinetochore"/>
    <property type="evidence" value="ECO:0007669"/>
    <property type="project" value="TreeGrafter"/>
</dbReference>
<dbReference type="InterPro" id="IPR011051">
    <property type="entry name" value="RmlC_Cupin_sf"/>
</dbReference>
<dbReference type="Proteomes" id="UP000001811">
    <property type="component" value="Chromosome 15"/>
</dbReference>
<dbReference type="Pfam" id="PF15622">
    <property type="entry name" value="CENP_C_N"/>
    <property type="match status" value="1"/>
</dbReference>
<feature type="domain" description="Mif2/CENP-C cupin" evidence="11">
    <location>
        <begin position="861"/>
        <end position="945"/>
    </location>
</feature>
<evidence type="ECO:0000259" key="13">
    <source>
        <dbReference type="Pfam" id="PF15622"/>
    </source>
</evidence>
<dbReference type="EMBL" id="AAGW02023191">
    <property type="status" value="NOT_ANNOTATED_CDS"/>
    <property type="molecule type" value="Genomic_DNA"/>
</dbReference>
<dbReference type="GO" id="GO:0019237">
    <property type="term" value="F:centromeric DNA binding"/>
    <property type="evidence" value="ECO:0007669"/>
    <property type="project" value="InterPro"/>
</dbReference>
<feature type="compositionally biased region" description="Basic and acidic residues" evidence="10">
    <location>
        <begin position="432"/>
        <end position="445"/>
    </location>
</feature>
<gene>
    <name evidence="14" type="primary">CENPC</name>
</gene>
<dbReference type="Gene3D" id="2.60.120.10">
    <property type="entry name" value="Jelly Rolls"/>
    <property type="match status" value="1"/>
</dbReference>
<comment type="subunit">
    <text evidence="6">Oligomer. Component of the CENPA-NAC complex, at least composed of CENPA, CENPC, CENPH, CENPM, CENPN, CENPT and CENPU. The CENPA-NAC complex interacts with the CENPA-CAD complex, composed of CENPI, CENPK, CENPL, CENPO, CENPP, CENPQ, CENPR and CENPS. Binds to DAXX. Interacts with DNMT3B. Interacts directly with CENPA. Identified in a centromere complex containing histones H2A, H2B and H4, and at least CENPA, CENPB, CENPC, CENPT, CENPN, HJURP, SUPT16H, SSRP1 and RSF1. Interacts with MEIKIN.</text>
</comment>
<feature type="domain" description="CENP-C middle DNMT3B-binding" evidence="12">
    <location>
        <begin position="297"/>
        <end position="553"/>
    </location>
</feature>
<dbReference type="Ensembl" id="ENSOCUT00000037671.1">
    <property type="protein sequence ID" value="ENSOCUP00000033842.1"/>
    <property type="gene ID" value="ENSOCUG00000008151.4"/>
</dbReference>
<evidence type="ECO:0000259" key="12">
    <source>
        <dbReference type="Pfam" id="PF15620"/>
    </source>
</evidence>
<evidence type="ECO:0000256" key="1">
    <source>
        <dbReference type="ARBA" id="ARBA00004123"/>
    </source>
</evidence>
<dbReference type="InParanoid" id="A0A5F9CJR2"/>
<feature type="compositionally biased region" description="Basic and acidic residues" evidence="10">
    <location>
        <begin position="462"/>
        <end position="475"/>
    </location>
</feature>
<dbReference type="InterPro" id="IPR028386">
    <property type="entry name" value="CENP-C/Mif2/cnp3"/>
</dbReference>
<dbReference type="PANTHER" id="PTHR16684">
    <property type="entry name" value="CENTROMERE PROTEIN C"/>
    <property type="match status" value="1"/>
</dbReference>
<evidence type="ECO:0000256" key="6">
    <source>
        <dbReference type="ARBA" id="ARBA00064952"/>
    </source>
</evidence>
<accession>A0A5F9CJR2</accession>
<keyword evidence="15" id="KW-1185">Reference proteome</keyword>